<dbReference type="InterPro" id="IPR000477">
    <property type="entry name" value="RT_dom"/>
</dbReference>
<protein>
    <submittedName>
        <fullName evidence="2">Putative Transposon Ty3-I Gag-Pol polyprotein</fullName>
    </submittedName>
</protein>
<dbReference type="SUPFAM" id="SSF56672">
    <property type="entry name" value="DNA/RNA polymerases"/>
    <property type="match status" value="1"/>
</dbReference>
<dbReference type="Pfam" id="PF00078">
    <property type="entry name" value="RVT_1"/>
    <property type="match status" value="1"/>
</dbReference>
<dbReference type="InterPro" id="IPR052055">
    <property type="entry name" value="Hepadnavirus_pol/RT"/>
</dbReference>
<dbReference type="Gene3D" id="3.30.70.270">
    <property type="match status" value="1"/>
</dbReference>
<feature type="domain" description="Reverse transcriptase" evidence="1">
    <location>
        <begin position="1"/>
        <end position="267"/>
    </location>
</feature>
<dbReference type="PANTHER" id="PTHR33050:SF7">
    <property type="entry name" value="RIBONUCLEASE H"/>
    <property type="match status" value="1"/>
</dbReference>
<comment type="caution">
    <text evidence="2">The sequence shown here is derived from an EMBL/GenBank/DDBJ whole genome shotgun (WGS) entry which is preliminary data.</text>
</comment>
<sequence>MGIQSRTKEEIHTLEIFPRILMEETLQPQPDTGMGGKTIRYLEAWKLRGQREEIVRETENLSVLGLKRRGNSIHREIGRRIKRKNNRINTSRTGQMVQSDVYNSEASLEMEENSGCERTEQGDTNNSFKMNGTDQVRDLIRKGDWATSLDLKSAFHHLIVYPPHRPYLAFEAMGKVYQYRAMPFGTQHSPIFFAQALAMVLTKIRRESDIRILNYVDDLLLLHQNKERLREQTLTIMKILETFGWTIAQEKCEIEPKQQINFLGWTWDLKKMYIKMTDLRKQELRYQLKRLISLTEKQVPIKIKYLASIIGKLNFLRVQVREASLYLKLMDSAKTRALKNKEWRENMIPPKEILQELYWWHGVIVRNQEMTLEVKIPEAVMVSDASPNGWGVTLELQTGDTLVQHGEWNKEQKKWTSNKKEMEAIFLGLFRYGQAFKELQIKAILIRSDSSTAIQNLAKQRAGQTLVAEVKKIVRLCQQLRIQIQTQHIPGVSNKITDALSRLSTQGDYSVKKEIFVALCQAQQITPTLDLFATEENKLVDRFVAIGEEEEGAEWLNAFSRPWKEEIFWIHPPIPKIGKALIAWE</sequence>
<reference evidence="2 3" key="1">
    <citation type="submission" date="2019-03" db="EMBL/GenBank/DDBJ databases">
        <title>Single cell metagenomics reveals metabolic interactions within the superorganism composed of flagellate Streblomastix strix and complex community of Bacteroidetes bacteria on its surface.</title>
        <authorList>
            <person name="Treitli S.C."/>
            <person name="Kolisko M."/>
            <person name="Husnik F."/>
            <person name="Keeling P."/>
            <person name="Hampl V."/>
        </authorList>
    </citation>
    <scope>NUCLEOTIDE SEQUENCE [LARGE SCALE GENOMIC DNA]</scope>
    <source>
        <strain evidence="2">ST1C</strain>
    </source>
</reference>
<name>A0A5J4U881_9EUKA</name>
<gene>
    <name evidence="2" type="ORF">EZS28_037737</name>
</gene>
<dbReference type="EMBL" id="SNRW01019051">
    <property type="protein sequence ID" value="KAA6366737.1"/>
    <property type="molecule type" value="Genomic_DNA"/>
</dbReference>
<dbReference type="InterPro" id="IPR043128">
    <property type="entry name" value="Rev_trsase/Diguanyl_cyclase"/>
</dbReference>
<dbReference type="GO" id="GO:0003676">
    <property type="term" value="F:nucleic acid binding"/>
    <property type="evidence" value="ECO:0007669"/>
    <property type="project" value="InterPro"/>
</dbReference>
<dbReference type="CDD" id="cd03714">
    <property type="entry name" value="RT_DIRS1"/>
    <property type="match status" value="1"/>
</dbReference>
<dbReference type="InterPro" id="IPR036397">
    <property type="entry name" value="RNaseH_sf"/>
</dbReference>
<dbReference type="Proteomes" id="UP000324800">
    <property type="component" value="Unassembled WGS sequence"/>
</dbReference>
<feature type="non-terminal residue" evidence="2">
    <location>
        <position position="585"/>
    </location>
</feature>
<dbReference type="OrthoDB" id="7477527at2759"/>
<dbReference type="CDD" id="cd09275">
    <property type="entry name" value="RNase_HI_RT_DIRS1"/>
    <property type="match status" value="1"/>
</dbReference>
<dbReference type="InterPro" id="IPR043502">
    <property type="entry name" value="DNA/RNA_pol_sf"/>
</dbReference>
<evidence type="ECO:0000259" key="1">
    <source>
        <dbReference type="PROSITE" id="PS50878"/>
    </source>
</evidence>
<evidence type="ECO:0000313" key="2">
    <source>
        <dbReference type="EMBL" id="KAA6366737.1"/>
    </source>
</evidence>
<accession>A0A5J4U881</accession>
<organism evidence="2 3">
    <name type="scientific">Streblomastix strix</name>
    <dbReference type="NCBI Taxonomy" id="222440"/>
    <lineage>
        <taxon>Eukaryota</taxon>
        <taxon>Metamonada</taxon>
        <taxon>Preaxostyla</taxon>
        <taxon>Oxymonadida</taxon>
        <taxon>Streblomastigidae</taxon>
        <taxon>Streblomastix</taxon>
    </lineage>
</organism>
<dbReference type="PANTHER" id="PTHR33050">
    <property type="entry name" value="REVERSE TRANSCRIPTASE DOMAIN-CONTAINING PROTEIN"/>
    <property type="match status" value="1"/>
</dbReference>
<dbReference type="PROSITE" id="PS50878">
    <property type="entry name" value="RT_POL"/>
    <property type="match status" value="1"/>
</dbReference>
<proteinExistence type="predicted"/>
<dbReference type="AlphaFoldDB" id="A0A5J4U881"/>
<evidence type="ECO:0000313" key="3">
    <source>
        <dbReference type="Proteomes" id="UP000324800"/>
    </source>
</evidence>
<dbReference type="Gene3D" id="3.30.420.10">
    <property type="entry name" value="Ribonuclease H-like superfamily/Ribonuclease H"/>
    <property type="match status" value="1"/>
</dbReference>